<dbReference type="EMBL" id="KQ971344">
    <property type="protein sequence ID" value="EFA05762.1"/>
    <property type="molecule type" value="Genomic_DNA"/>
</dbReference>
<keyword evidence="1" id="KW-0472">Membrane</keyword>
<feature type="transmembrane region" description="Helical" evidence="1">
    <location>
        <begin position="307"/>
        <end position="326"/>
    </location>
</feature>
<name>D2A4P3_TRICA</name>
<feature type="transmembrane region" description="Helical" evidence="1">
    <location>
        <begin position="232"/>
        <end position="255"/>
    </location>
</feature>
<organism evidence="2 3">
    <name type="scientific">Tribolium castaneum</name>
    <name type="common">Red flour beetle</name>
    <dbReference type="NCBI Taxonomy" id="7070"/>
    <lineage>
        <taxon>Eukaryota</taxon>
        <taxon>Metazoa</taxon>
        <taxon>Ecdysozoa</taxon>
        <taxon>Arthropoda</taxon>
        <taxon>Hexapoda</taxon>
        <taxon>Insecta</taxon>
        <taxon>Pterygota</taxon>
        <taxon>Neoptera</taxon>
        <taxon>Endopterygota</taxon>
        <taxon>Coleoptera</taxon>
        <taxon>Polyphaga</taxon>
        <taxon>Cucujiformia</taxon>
        <taxon>Tenebrionidae</taxon>
        <taxon>Tenebrionidae incertae sedis</taxon>
        <taxon>Tribolium</taxon>
    </lineage>
</organism>
<reference evidence="2 3" key="2">
    <citation type="journal article" date="2010" name="Nucleic Acids Res.">
        <title>BeetleBase in 2010: revisions to provide comprehensive genomic information for Tribolium castaneum.</title>
        <authorList>
            <person name="Kim H.S."/>
            <person name="Murphy T."/>
            <person name="Xia J."/>
            <person name="Caragea D."/>
            <person name="Park Y."/>
            <person name="Beeman R.W."/>
            <person name="Lorenzen M.D."/>
            <person name="Butcher S."/>
            <person name="Manak J.R."/>
            <person name="Brown S.J."/>
        </authorList>
    </citation>
    <scope>GENOME REANNOTATION</scope>
    <source>
        <strain evidence="2 3">Georgia GA2</strain>
    </source>
</reference>
<proteinExistence type="predicted"/>
<feature type="transmembrane region" description="Helical" evidence="1">
    <location>
        <begin position="60"/>
        <end position="84"/>
    </location>
</feature>
<keyword evidence="3" id="KW-1185">Reference proteome</keyword>
<keyword evidence="1" id="KW-0812">Transmembrane</keyword>
<sequence>MKTLKKQNAIFKIGKILAIIPGNRAQKTYSVIYFTVLTISVSLTYIYRKPFYLKFNLLKLLIKIAIDVTCYGFNFYTTVIVTCYKGRAWKLLLQNLGKFEDKKSNFSVVLFAITNLVFWALTVFTGWVWLTVIGVEYSRQYIFDVVQLYPLIYYNYLIVVFLKKIQDGLNSLKVSLNRNFESIEPKIWILRASIEHFNQIFAWPILFIIMYSYLRVLIYIDLTFRHGIKNLKLVAVIDNICIILLFVGGVVAMIIKCDNVRCELQEIARVLYTSSSTSPRIKILFYLVQDFPQISAARFFIIGRATIFKILSSICSFCIVLSQFSLK</sequence>
<dbReference type="PANTHER" id="PTHR21143">
    <property type="entry name" value="INVERTEBRATE GUSTATORY RECEPTOR"/>
    <property type="match status" value="1"/>
</dbReference>
<protein>
    <submittedName>
        <fullName evidence="2">Gustatory receptor 32</fullName>
    </submittedName>
</protein>
<dbReference type="PANTHER" id="PTHR21143:SF104">
    <property type="entry name" value="GUSTATORY RECEPTOR 8A-RELATED"/>
    <property type="match status" value="1"/>
</dbReference>
<evidence type="ECO:0000313" key="2">
    <source>
        <dbReference type="EMBL" id="EFA05762.1"/>
    </source>
</evidence>
<dbReference type="GO" id="GO:0008049">
    <property type="term" value="P:male courtship behavior"/>
    <property type="evidence" value="ECO:0000318"/>
    <property type="project" value="GO_Central"/>
</dbReference>
<reference evidence="2 3" key="1">
    <citation type="journal article" date="2008" name="Nature">
        <title>The genome of the model beetle and pest Tribolium castaneum.</title>
        <authorList>
            <consortium name="Tribolium Genome Sequencing Consortium"/>
            <person name="Richards S."/>
            <person name="Gibbs R.A."/>
            <person name="Weinstock G.M."/>
            <person name="Brown S.J."/>
            <person name="Denell R."/>
            <person name="Beeman R.W."/>
            <person name="Gibbs R."/>
            <person name="Beeman R.W."/>
            <person name="Brown S.J."/>
            <person name="Bucher G."/>
            <person name="Friedrich M."/>
            <person name="Grimmelikhuijzen C.J."/>
            <person name="Klingler M."/>
            <person name="Lorenzen M."/>
            <person name="Richards S."/>
            <person name="Roth S."/>
            <person name="Schroder R."/>
            <person name="Tautz D."/>
            <person name="Zdobnov E.M."/>
            <person name="Muzny D."/>
            <person name="Gibbs R.A."/>
            <person name="Weinstock G.M."/>
            <person name="Attaway T."/>
            <person name="Bell S."/>
            <person name="Buhay C.J."/>
            <person name="Chandrabose M.N."/>
            <person name="Chavez D."/>
            <person name="Clerk-Blankenburg K.P."/>
            <person name="Cree A."/>
            <person name="Dao M."/>
            <person name="Davis C."/>
            <person name="Chacko J."/>
            <person name="Dinh H."/>
            <person name="Dugan-Rocha S."/>
            <person name="Fowler G."/>
            <person name="Garner T.T."/>
            <person name="Garnes J."/>
            <person name="Gnirke A."/>
            <person name="Hawes A."/>
            <person name="Hernandez J."/>
            <person name="Hines S."/>
            <person name="Holder M."/>
            <person name="Hume J."/>
            <person name="Jhangiani S.N."/>
            <person name="Joshi V."/>
            <person name="Khan Z.M."/>
            <person name="Jackson L."/>
            <person name="Kovar C."/>
            <person name="Kowis A."/>
            <person name="Lee S."/>
            <person name="Lewis L.R."/>
            <person name="Margolis J."/>
            <person name="Morgan M."/>
            <person name="Nazareth L.V."/>
            <person name="Nguyen N."/>
            <person name="Okwuonu G."/>
            <person name="Parker D."/>
            <person name="Richards S."/>
            <person name="Ruiz S.J."/>
            <person name="Santibanez J."/>
            <person name="Savard J."/>
            <person name="Scherer S.E."/>
            <person name="Schneider B."/>
            <person name="Sodergren E."/>
            <person name="Tautz D."/>
            <person name="Vattahil S."/>
            <person name="Villasana D."/>
            <person name="White C.S."/>
            <person name="Wright R."/>
            <person name="Park Y."/>
            <person name="Beeman R.W."/>
            <person name="Lord J."/>
            <person name="Oppert B."/>
            <person name="Lorenzen M."/>
            <person name="Brown S."/>
            <person name="Wang L."/>
            <person name="Savard J."/>
            <person name="Tautz D."/>
            <person name="Richards S."/>
            <person name="Weinstock G."/>
            <person name="Gibbs R.A."/>
            <person name="Liu Y."/>
            <person name="Worley K."/>
            <person name="Weinstock G."/>
            <person name="Elsik C.G."/>
            <person name="Reese J.T."/>
            <person name="Elhaik E."/>
            <person name="Landan G."/>
            <person name="Graur D."/>
            <person name="Arensburger P."/>
            <person name="Atkinson P."/>
            <person name="Beeman R.W."/>
            <person name="Beidler J."/>
            <person name="Brown S.J."/>
            <person name="Demuth J.P."/>
            <person name="Drury D.W."/>
            <person name="Du Y.Z."/>
            <person name="Fujiwara H."/>
            <person name="Lorenzen M."/>
            <person name="Maselli V."/>
            <person name="Osanai M."/>
            <person name="Park Y."/>
            <person name="Robertson H.M."/>
            <person name="Tu Z."/>
            <person name="Wang J.J."/>
            <person name="Wang S."/>
            <person name="Richards S."/>
            <person name="Song H."/>
            <person name="Zhang L."/>
            <person name="Sodergren E."/>
            <person name="Werner D."/>
            <person name="Stanke M."/>
            <person name="Morgenstern B."/>
            <person name="Solovyev V."/>
            <person name="Kosarev P."/>
            <person name="Brown G."/>
            <person name="Chen H.C."/>
            <person name="Ermolaeva O."/>
            <person name="Hlavina W."/>
            <person name="Kapustin Y."/>
            <person name="Kiryutin B."/>
            <person name="Kitts P."/>
            <person name="Maglott D."/>
            <person name="Pruitt K."/>
            <person name="Sapojnikov V."/>
            <person name="Souvorov A."/>
            <person name="Mackey A.J."/>
            <person name="Waterhouse R.M."/>
            <person name="Wyder S."/>
            <person name="Zdobnov E.M."/>
            <person name="Zdobnov E.M."/>
            <person name="Wyder S."/>
            <person name="Kriventseva E.V."/>
            <person name="Kadowaki T."/>
            <person name="Bork P."/>
            <person name="Aranda M."/>
            <person name="Bao R."/>
            <person name="Beermann A."/>
            <person name="Berns N."/>
            <person name="Bolognesi R."/>
            <person name="Bonneton F."/>
            <person name="Bopp D."/>
            <person name="Brown S.J."/>
            <person name="Bucher G."/>
            <person name="Butts T."/>
            <person name="Chaumot A."/>
            <person name="Denell R.E."/>
            <person name="Ferrier D.E."/>
            <person name="Friedrich M."/>
            <person name="Gordon C.M."/>
            <person name="Jindra M."/>
            <person name="Klingler M."/>
            <person name="Lan Q."/>
            <person name="Lattorff H.M."/>
            <person name="Laudet V."/>
            <person name="von Levetsow C."/>
            <person name="Liu Z."/>
            <person name="Lutz R."/>
            <person name="Lynch J.A."/>
            <person name="da Fonseca R.N."/>
            <person name="Posnien N."/>
            <person name="Reuter R."/>
            <person name="Roth S."/>
            <person name="Savard J."/>
            <person name="Schinko J.B."/>
            <person name="Schmitt C."/>
            <person name="Schoppmeier M."/>
            <person name="Schroder R."/>
            <person name="Shippy T.D."/>
            <person name="Simonnet F."/>
            <person name="Marques-Souza H."/>
            <person name="Tautz D."/>
            <person name="Tomoyasu Y."/>
            <person name="Trauner J."/>
            <person name="Van der Zee M."/>
            <person name="Vervoort M."/>
            <person name="Wittkopp N."/>
            <person name="Wimmer E.A."/>
            <person name="Yang X."/>
            <person name="Jones A.K."/>
            <person name="Sattelle D.B."/>
            <person name="Ebert P.R."/>
            <person name="Nelson D."/>
            <person name="Scott J.G."/>
            <person name="Beeman R.W."/>
            <person name="Muthukrishnan S."/>
            <person name="Kramer K.J."/>
            <person name="Arakane Y."/>
            <person name="Beeman R.W."/>
            <person name="Zhu Q."/>
            <person name="Hogenkamp D."/>
            <person name="Dixit R."/>
            <person name="Oppert B."/>
            <person name="Jiang H."/>
            <person name="Zou Z."/>
            <person name="Marshall J."/>
            <person name="Elpidina E."/>
            <person name="Vinokurov K."/>
            <person name="Oppert C."/>
            <person name="Zou Z."/>
            <person name="Evans J."/>
            <person name="Lu Z."/>
            <person name="Zhao P."/>
            <person name="Sumathipala N."/>
            <person name="Altincicek B."/>
            <person name="Vilcinskas A."/>
            <person name="Williams M."/>
            <person name="Hultmark D."/>
            <person name="Hetru C."/>
            <person name="Jiang H."/>
            <person name="Grimmelikhuijzen C.J."/>
            <person name="Hauser F."/>
            <person name="Cazzamali G."/>
            <person name="Williamson M."/>
            <person name="Park Y."/>
            <person name="Li B."/>
            <person name="Tanaka Y."/>
            <person name="Predel R."/>
            <person name="Neupert S."/>
            <person name="Schachtner J."/>
            <person name="Verleyen P."/>
            <person name="Raible F."/>
            <person name="Bork P."/>
            <person name="Friedrich M."/>
            <person name="Walden K.K."/>
            <person name="Robertson H.M."/>
            <person name="Angeli S."/>
            <person name="Foret S."/>
            <person name="Bucher G."/>
            <person name="Schuetz S."/>
            <person name="Maleszka R."/>
            <person name="Wimmer E.A."/>
            <person name="Beeman R.W."/>
            <person name="Lorenzen M."/>
            <person name="Tomoyasu Y."/>
            <person name="Miller S.C."/>
            <person name="Grossmann D."/>
            <person name="Bucher G."/>
        </authorList>
    </citation>
    <scope>NUCLEOTIDE SEQUENCE [LARGE SCALE GENOMIC DNA]</scope>
    <source>
        <strain evidence="2 3">Georgia GA2</strain>
    </source>
</reference>
<dbReference type="AlphaFoldDB" id="D2A4P3"/>
<feature type="transmembrane region" description="Helical" evidence="1">
    <location>
        <begin position="200"/>
        <end position="220"/>
    </location>
</feature>
<dbReference type="GO" id="GO:0007635">
    <property type="term" value="P:chemosensory behavior"/>
    <property type="evidence" value="ECO:0000318"/>
    <property type="project" value="GO_Central"/>
</dbReference>
<keyword evidence="1" id="KW-1133">Transmembrane helix</keyword>
<dbReference type="HOGENOM" id="CLU_060014_0_0_1"/>
<accession>D2A4P3</accession>
<keyword evidence="2" id="KW-0675">Receptor</keyword>
<feature type="transmembrane region" description="Helical" evidence="1">
    <location>
        <begin position="31"/>
        <end position="48"/>
    </location>
</feature>
<feature type="transmembrane region" description="Helical" evidence="1">
    <location>
        <begin position="141"/>
        <end position="162"/>
    </location>
</feature>
<dbReference type="Proteomes" id="UP000007266">
    <property type="component" value="Linkage group 6"/>
</dbReference>
<dbReference type="GO" id="GO:0030425">
    <property type="term" value="C:dendrite"/>
    <property type="evidence" value="ECO:0000318"/>
    <property type="project" value="GO_Central"/>
</dbReference>
<evidence type="ECO:0000256" key="1">
    <source>
        <dbReference type="SAM" id="Phobius"/>
    </source>
</evidence>
<dbReference type="GO" id="GO:0030424">
    <property type="term" value="C:axon"/>
    <property type="evidence" value="ECO:0000318"/>
    <property type="project" value="GO_Central"/>
</dbReference>
<gene>
    <name evidence="2" type="primary">TcGr32</name>
    <name evidence="2" type="ORF">TcasGA2_TC030131</name>
</gene>
<dbReference type="PhylomeDB" id="D2A4P3"/>
<dbReference type="GO" id="GO:0043025">
    <property type="term" value="C:neuronal cell body"/>
    <property type="evidence" value="ECO:0000318"/>
    <property type="project" value="GO_Central"/>
</dbReference>
<feature type="transmembrane region" description="Helical" evidence="1">
    <location>
        <begin position="105"/>
        <end position="129"/>
    </location>
</feature>
<evidence type="ECO:0000313" key="3">
    <source>
        <dbReference type="Proteomes" id="UP000007266"/>
    </source>
</evidence>
<dbReference type="InParanoid" id="D2A4P3"/>